<dbReference type="Proteomes" id="UP000799424">
    <property type="component" value="Unassembled WGS sequence"/>
</dbReference>
<protein>
    <submittedName>
        <fullName evidence="2">Uncharacterized protein</fullName>
    </submittedName>
</protein>
<accession>A0A6A6ZBX7</accession>
<feature type="region of interest" description="Disordered" evidence="1">
    <location>
        <begin position="454"/>
        <end position="481"/>
    </location>
</feature>
<feature type="region of interest" description="Disordered" evidence="1">
    <location>
        <begin position="516"/>
        <end position="603"/>
    </location>
</feature>
<feature type="region of interest" description="Disordered" evidence="1">
    <location>
        <begin position="187"/>
        <end position="403"/>
    </location>
</feature>
<feature type="compositionally biased region" description="Low complexity" evidence="1">
    <location>
        <begin position="555"/>
        <end position="564"/>
    </location>
</feature>
<dbReference type="EMBL" id="MU006250">
    <property type="protein sequence ID" value="KAF2818621.1"/>
    <property type="molecule type" value="Genomic_DNA"/>
</dbReference>
<sequence>MDPNERYPPWVPKARRSNAVSNQGVQPPTANPPPFNPPSGPQAKAQQQQQQARPHRAQQATNWRQNAGPPSAPQAAPPVPMLPPCPSSAAQAAYITETPTHPPSVEWLHGMSQPTTSTVRNVYQPQINHGWTQNMAPVNAAPLSLPKPHFDQQEFEEWKQAGYIKTTYDYNRYKNMLIAQGRYVQRNTPAGPASPAGPQPSLSSYQTPSYGPSTPRYGQGSYADFPCVPRQNVSPPHAGPSSRRYGQGGHAGSSHVPCQGVSPPHAGPSTGPPLGPSIGTYGQSTRAPFPRVSPPHAGLSSAPYRAPGSHAAPPVGPRNAARKPNDQPDTRPRVGANTYGSGHSTAIRFGSHRPGVVEETGPGAHGKGKGKAPAPEPQFSGPSHAPSIPEAAVSTTPPHASGSTHAVQWLPVMLHGSNPSFEPHQEYPDWAPGPSIGYVEHLRSANKRHTLAAGEGAANLVSPNQFSREQDSEAGPSSEAQARRQAFLDILNSHITRRLQRSATVPAVLLPNGTVVRHDSQSSSSSSNPCATPPGKWDTEDGADPAATQPPIPASDESISSTSSSDERVHTPVSGDDEEDMTDEDDADISSTPPTPHNDSEASPELTYHLPAFLQVDIAASNDSHTMNVLHIELLADHYEPKGIYSGDAKLGFAANGLPFGSKTWDPAQQDRRKLPAPQYTFEPRFPGEKLNVFVRKSDEHIVLHRMSLYDYVCIHRLLKVDQIPEILRAMEAVRADAKRLGVAHGGILFDNVELELEGRTEVGVPDPRSLLIQLGIVPNTAVRYSCKIFKVILGNGRTLFKDGVQVSGLRTNLYLGFDERAIEDLKRWLEANLGPRLSSSY</sequence>
<evidence type="ECO:0000256" key="1">
    <source>
        <dbReference type="SAM" id="MobiDB-lite"/>
    </source>
</evidence>
<feature type="compositionally biased region" description="Acidic residues" evidence="1">
    <location>
        <begin position="575"/>
        <end position="588"/>
    </location>
</feature>
<keyword evidence="3" id="KW-1185">Reference proteome</keyword>
<reference evidence="2" key="1">
    <citation type="journal article" date="2020" name="Stud. Mycol.">
        <title>101 Dothideomycetes genomes: a test case for predicting lifestyles and emergence of pathogens.</title>
        <authorList>
            <person name="Haridas S."/>
            <person name="Albert R."/>
            <person name="Binder M."/>
            <person name="Bloem J."/>
            <person name="Labutti K."/>
            <person name="Salamov A."/>
            <person name="Andreopoulos B."/>
            <person name="Baker S."/>
            <person name="Barry K."/>
            <person name="Bills G."/>
            <person name="Bluhm B."/>
            <person name="Cannon C."/>
            <person name="Castanera R."/>
            <person name="Culley D."/>
            <person name="Daum C."/>
            <person name="Ezra D."/>
            <person name="Gonzalez J."/>
            <person name="Henrissat B."/>
            <person name="Kuo A."/>
            <person name="Liang C."/>
            <person name="Lipzen A."/>
            <person name="Lutzoni F."/>
            <person name="Magnuson J."/>
            <person name="Mondo S."/>
            <person name="Nolan M."/>
            <person name="Ohm R."/>
            <person name="Pangilinan J."/>
            <person name="Park H.-J."/>
            <person name="Ramirez L."/>
            <person name="Alfaro M."/>
            <person name="Sun H."/>
            <person name="Tritt A."/>
            <person name="Yoshinaga Y."/>
            <person name="Zwiers L.-H."/>
            <person name="Turgeon B."/>
            <person name="Goodwin S."/>
            <person name="Spatafora J."/>
            <person name="Crous P."/>
            <person name="Grigoriev I."/>
        </authorList>
    </citation>
    <scope>NUCLEOTIDE SEQUENCE</scope>
    <source>
        <strain evidence="2">CBS 113818</strain>
    </source>
</reference>
<evidence type="ECO:0000313" key="2">
    <source>
        <dbReference type="EMBL" id="KAF2818621.1"/>
    </source>
</evidence>
<feature type="compositionally biased region" description="Basic and acidic residues" evidence="1">
    <location>
        <begin position="323"/>
        <end position="332"/>
    </location>
</feature>
<name>A0A6A6ZBX7_9PLEO</name>
<feature type="compositionally biased region" description="Pro residues" evidence="1">
    <location>
        <begin position="29"/>
        <end position="40"/>
    </location>
</feature>
<proteinExistence type="predicted"/>
<gene>
    <name evidence="2" type="ORF">CC86DRAFT_460950</name>
</gene>
<dbReference type="AlphaFoldDB" id="A0A6A6ZBX7"/>
<feature type="compositionally biased region" description="Polar residues" evidence="1">
    <location>
        <begin position="393"/>
        <end position="403"/>
    </location>
</feature>
<feature type="region of interest" description="Disordered" evidence="1">
    <location>
        <begin position="1"/>
        <end position="87"/>
    </location>
</feature>
<organism evidence="2 3">
    <name type="scientific">Ophiobolus disseminans</name>
    <dbReference type="NCBI Taxonomy" id="1469910"/>
    <lineage>
        <taxon>Eukaryota</taxon>
        <taxon>Fungi</taxon>
        <taxon>Dikarya</taxon>
        <taxon>Ascomycota</taxon>
        <taxon>Pezizomycotina</taxon>
        <taxon>Dothideomycetes</taxon>
        <taxon>Pleosporomycetidae</taxon>
        <taxon>Pleosporales</taxon>
        <taxon>Pleosporineae</taxon>
        <taxon>Phaeosphaeriaceae</taxon>
        <taxon>Ophiobolus</taxon>
    </lineage>
</organism>
<feature type="compositionally biased region" description="Pro residues" evidence="1">
    <location>
        <begin position="70"/>
        <end position="86"/>
    </location>
</feature>
<feature type="compositionally biased region" description="Low complexity" evidence="1">
    <location>
        <begin position="41"/>
        <end position="60"/>
    </location>
</feature>
<feature type="compositionally biased region" description="Low complexity" evidence="1">
    <location>
        <begin position="189"/>
        <end position="204"/>
    </location>
</feature>
<evidence type="ECO:0000313" key="3">
    <source>
        <dbReference type="Proteomes" id="UP000799424"/>
    </source>
</evidence>